<reference evidence="3 4" key="1">
    <citation type="submission" date="2019-03" db="EMBL/GenBank/DDBJ databases">
        <title>Genomic Encyclopedia of Type Strains, Phase IV (KMG-IV): sequencing the most valuable type-strain genomes for metagenomic binning, comparative biology and taxonomic classification.</title>
        <authorList>
            <person name="Goeker M."/>
        </authorList>
    </citation>
    <scope>NUCLEOTIDE SEQUENCE [LARGE SCALE GENOMIC DNA]</scope>
    <source>
        <strain evidence="3 4">DSM 13605</strain>
    </source>
</reference>
<organism evidence="3 4">
    <name type="scientific">Thermomonas haemolytica</name>
    <dbReference type="NCBI Taxonomy" id="141949"/>
    <lineage>
        <taxon>Bacteria</taxon>
        <taxon>Pseudomonadati</taxon>
        <taxon>Pseudomonadota</taxon>
        <taxon>Gammaproteobacteria</taxon>
        <taxon>Lysobacterales</taxon>
        <taxon>Lysobacteraceae</taxon>
        <taxon>Thermomonas</taxon>
    </lineage>
</organism>
<evidence type="ECO:0000313" key="4">
    <source>
        <dbReference type="Proteomes" id="UP000295414"/>
    </source>
</evidence>
<sequence length="132" mass="14659">MRRWMLALLLLVCTQMMPARAEQLYRCLARDGAVSYQAQPCAATMRLDRVVEYRPEPVISASQATAGLRQAPVKQHRSVKNPRRHRAAATASDRCRAAQAGRSAALEQLGLKRTYAQLSRLDAKVRAACPRG</sequence>
<feature type="compositionally biased region" description="Basic residues" evidence="1">
    <location>
        <begin position="74"/>
        <end position="87"/>
    </location>
</feature>
<keyword evidence="2" id="KW-0732">Signal</keyword>
<name>A0A4R3N8M6_9GAMM</name>
<proteinExistence type="predicted"/>
<evidence type="ECO:0000256" key="2">
    <source>
        <dbReference type="SAM" id="SignalP"/>
    </source>
</evidence>
<evidence type="ECO:0008006" key="5">
    <source>
        <dbReference type="Google" id="ProtNLM"/>
    </source>
</evidence>
<dbReference type="EMBL" id="SMAP01000001">
    <property type="protein sequence ID" value="TCT25750.1"/>
    <property type="molecule type" value="Genomic_DNA"/>
</dbReference>
<dbReference type="AlphaFoldDB" id="A0A4R3N8M6"/>
<accession>A0A4R3N8M6</accession>
<feature type="signal peptide" evidence="2">
    <location>
        <begin position="1"/>
        <end position="21"/>
    </location>
</feature>
<gene>
    <name evidence="3" type="ORF">EDC34_10174</name>
</gene>
<comment type="caution">
    <text evidence="3">The sequence shown here is derived from an EMBL/GenBank/DDBJ whole genome shotgun (WGS) entry which is preliminary data.</text>
</comment>
<feature type="chain" id="PRO_5020315301" description="DUF4124 domain-containing protein" evidence="2">
    <location>
        <begin position="22"/>
        <end position="132"/>
    </location>
</feature>
<protein>
    <recommendedName>
        <fullName evidence="5">DUF4124 domain-containing protein</fullName>
    </recommendedName>
</protein>
<dbReference type="Proteomes" id="UP000295414">
    <property type="component" value="Unassembled WGS sequence"/>
</dbReference>
<keyword evidence="4" id="KW-1185">Reference proteome</keyword>
<feature type="region of interest" description="Disordered" evidence="1">
    <location>
        <begin position="66"/>
        <end position="93"/>
    </location>
</feature>
<evidence type="ECO:0000313" key="3">
    <source>
        <dbReference type="EMBL" id="TCT25750.1"/>
    </source>
</evidence>
<evidence type="ECO:0000256" key="1">
    <source>
        <dbReference type="SAM" id="MobiDB-lite"/>
    </source>
</evidence>